<sequence>LEQMSGPMARAAVELAAGVGRRTAELCSLSLSCLDFDDHVGEDGEHRTSPVLVHDMPKVDKIGMRLPIFEREVAIISAQRARVLATFPDTAPERLALFPRVLKNPDGTRPASPNWLDRVMRQWVDALPRLDGPERDANGRPVPFPRHRVFPYVFRHSFAQRHADAGTPVDTLKELLGHDTVRSTLGYYRVTARRKRAAQDALGPLQLDAAGRRARPSLNGLSDAEALREQIGQVAVPFGVCTEPANVAADGHSCPFRHRCCWISPMFLWSRNAQDGDGSLVRSVGGSPSGRVRILDVPSPLLKTGGEYSTSSGEHEVRRCWHGSTGSGQGHPLPPVAGLLRRCRGVPGEPLGRVRVGPGSP</sequence>
<protein>
    <submittedName>
        <fullName evidence="3">Transposase</fullName>
    </submittedName>
</protein>
<reference evidence="3" key="1">
    <citation type="submission" date="2013-08" db="EMBL/GenBank/DDBJ databases">
        <authorList>
            <person name="Mendez C."/>
            <person name="Richter M."/>
            <person name="Ferrer M."/>
            <person name="Sanchez J."/>
        </authorList>
    </citation>
    <scope>NUCLEOTIDE SEQUENCE</scope>
</reference>
<organism evidence="3">
    <name type="scientific">mine drainage metagenome</name>
    <dbReference type="NCBI Taxonomy" id="410659"/>
    <lineage>
        <taxon>unclassified sequences</taxon>
        <taxon>metagenomes</taxon>
        <taxon>ecological metagenomes</taxon>
    </lineage>
</organism>
<dbReference type="GO" id="GO:0015074">
    <property type="term" value="P:DNA integration"/>
    <property type="evidence" value="ECO:0007669"/>
    <property type="project" value="InterPro"/>
</dbReference>
<dbReference type="CDD" id="cd00397">
    <property type="entry name" value="DNA_BRE_C"/>
    <property type="match status" value="1"/>
</dbReference>
<dbReference type="AlphaFoldDB" id="T0ZN97"/>
<feature type="non-terminal residue" evidence="3">
    <location>
        <position position="1"/>
    </location>
</feature>
<dbReference type="SUPFAM" id="SSF56349">
    <property type="entry name" value="DNA breaking-rejoining enzymes"/>
    <property type="match status" value="1"/>
</dbReference>
<proteinExistence type="predicted"/>
<dbReference type="InterPro" id="IPR011010">
    <property type="entry name" value="DNA_brk_join_enz"/>
</dbReference>
<evidence type="ECO:0000256" key="1">
    <source>
        <dbReference type="ARBA" id="ARBA00023172"/>
    </source>
</evidence>
<feature type="non-terminal residue" evidence="3">
    <location>
        <position position="361"/>
    </location>
</feature>
<gene>
    <name evidence="3" type="ORF">B1B_12743</name>
</gene>
<dbReference type="GO" id="GO:0003677">
    <property type="term" value="F:DNA binding"/>
    <property type="evidence" value="ECO:0007669"/>
    <property type="project" value="InterPro"/>
</dbReference>
<evidence type="ECO:0000259" key="2">
    <source>
        <dbReference type="PROSITE" id="PS51898"/>
    </source>
</evidence>
<dbReference type="InterPro" id="IPR013762">
    <property type="entry name" value="Integrase-like_cat_sf"/>
</dbReference>
<name>T0ZN97_9ZZZZ</name>
<keyword evidence="1" id="KW-0233">DNA recombination</keyword>
<comment type="caution">
    <text evidence="3">The sequence shown here is derived from an EMBL/GenBank/DDBJ whole genome shotgun (WGS) entry which is preliminary data.</text>
</comment>
<evidence type="ECO:0000313" key="3">
    <source>
        <dbReference type="EMBL" id="EQD46118.1"/>
    </source>
</evidence>
<dbReference type="Gene3D" id="1.10.443.10">
    <property type="entry name" value="Intergrase catalytic core"/>
    <property type="match status" value="1"/>
</dbReference>
<reference evidence="3" key="2">
    <citation type="journal article" date="2014" name="ISME J.">
        <title>Microbial stratification in low pH oxic and suboxic macroscopic growths along an acid mine drainage.</title>
        <authorList>
            <person name="Mendez-Garcia C."/>
            <person name="Mesa V."/>
            <person name="Sprenger R.R."/>
            <person name="Richter M."/>
            <person name="Diez M.S."/>
            <person name="Solano J."/>
            <person name="Bargiela R."/>
            <person name="Golyshina O.V."/>
            <person name="Manteca A."/>
            <person name="Ramos J.L."/>
            <person name="Gallego J.R."/>
            <person name="Llorente I."/>
            <person name="Martins Dos Santos V.A."/>
            <person name="Jensen O.N."/>
            <person name="Pelaez A.I."/>
            <person name="Sanchez J."/>
            <person name="Ferrer M."/>
        </authorList>
    </citation>
    <scope>NUCLEOTIDE SEQUENCE</scope>
</reference>
<accession>T0ZN97</accession>
<dbReference type="InterPro" id="IPR002104">
    <property type="entry name" value="Integrase_catalytic"/>
</dbReference>
<feature type="domain" description="Tyr recombinase" evidence="2">
    <location>
        <begin position="1"/>
        <end position="200"/>
    </location>
</feature>
<dbReference type="EMBL" id="AUZY01008368">
    <property type="protein sequence ID" value="EQD46118.1"/>
    <property type="molecule type" value="Genomic_DNA"/>
</dbReference>
<dbReference type="GO" id="GO:0006310">
    <property type="term" value="P:DNA recombination"/>
    <property type="evidence" value="ECO:0007669"/>
    <property type="project" value="UniProtKB-KW"/>
</dbReference>
<dbReference type="PROSITE" id="PS51898">
    <property type="entry name" value="TYR_RECOMBINASE"/>
    <property type="match status" value="1"/>
</dbReference>
<dbReference type="Pfam" id="PF00589">
    <property type="entry name" value="Phage_integrase"/>
    <property type="match status" value="1"/>
</dbReference>